<dbReference type="OrthoDB" id="2544694at2759"/>
<evidence type="ECO:0000313" key="7">
    <source>
        <dbReference type="EMBL" id="CAD7660859.1"/>
    </source>
</evidence>
<gene>
    <name evidence="7" type="ORF">ONB1V03_LOCUS17422</name>
</gene>
<keyword evidence="3 5" id="KW-1133">Transmembrane helix</keyword>
<keyword evidence="8" id="KW-1185">Reference proteome</keyword>
<dbReference type="InterPro" id="IPR036259">
    <property type="entry name" value="MFS_trans_sf"/>
</dbReference>
<dbReference type="GO" id="GO:0016020">
    <property type="term" value="C:membrane"/>
    <property type="evidence" value="ECO:0007669"/>
    <property type="project" value="UniProtKB-SubCell"/>
</dbReference>
<evidence type="ECO:0000259" key="6">
    <source>
        <dbReference type="PROSITE" id="PS50850"/>
    </source>
</evidence>
<proteinExistence type="predicted"/>
<accession>A0A7R9MIZ5</accession>
<dbReference type="GO" id="GO:0022857">
    <property type="term" value="F:transmembrane transporter activity"/>
    <property type="evidence" value="ECO:0007669"/>
    <property type="project" value="InterPro"/>
</dbReference>
<dbReference type="SUPFAM" id="SSF103473">
    <property type="entry name" value="MFS general substrate transporter"/>
    <property type="match status" value="1"/>
</dbReference>
<feature type="domain" description="Major facilitator superfamily (MFS) profile" evidence="6">
    <location>
        <begin position="1"/>
        <end position="107"/>
    </location>
</feature>
<dbReference type="Proteomes" id="UP000728032">
    <property type="component" value="Unassembled WGS sequence"/>
</dbReference>
<dbReference type="EMBL" id="OC936357">
    <property type="protein sequence ID" value="CAD7660859.1"/>
    <property type="molecule type" value="Genomic_DNA"/>
</dbReference>
<dbReference type="PROSITE" id="PS50850">
    <property type="entry name" value="MFS"/>
    <property type="match status" value="1"/>
</dbReference>
<evidence type="ECO:0000313" key="8">
    <source>
        <dbReference type="Proteomes" id="UP000728032"/>
    </source>
</evidence>
<feature type="transmembrane region" description="Helical" evidence="5">
    <location>
        <begin position="78"/>
        <end position="101"/>
    </location>
</feature>
<sequence length="154" mass="16412">MALTGTSSLAVIPSRSEWFNVACALISKFGVTSAWNVMAIMGHELYPTVLRHRGMGAAYVVGRIGAICGPFMKNLTATYGLAVVLVMYANLSFIAAILALFMPETKGQEIPDTIEEAEHVIVSHSSSCLHFTPSPLLGIASVSTAPGRDPEFLI</sequence>
<evidence type="ECO:0000256" key="3">
    <source>
        <dbReference type="ARBA" id="ARBA00022989"/>
    </source>
</evidence>
<evidence type="ECO:0000256" key="1">
    <source>
        <dbReference type="ARBA" id="ARBA00004141"/>
    </source>
</evidence>
<evidence type="ECO:0000256" key="4">
    <source>
        <dbReference type="ARBA" id="ARBA00023136"/>
    </source>
</evidence>
<feature type="transmembrane region" description="Helical" evidence="5">
    <location>
        <begin position="18"/>
        <end position="42"/>
    </location>
</feature>
<comment type="subcellular location">
    <subcellularLocation>
        <location evidence="1">Membrane</location>
        <topology evidence="1">Multi-pass membrane protein</topology>
    </subcellularLocation>
</comment>
<dbReference type="InterPro" id="IPR020846">
    <property type="entry name" value="MFS_dom"/>
</dbReference>
<keyword evidence="4 5" id="KW-0472">Membrane</keyword>
<keyword evidence="2 5" id="KW-0812">Transmembrane</keyword>
<reference evidence="7" key="1">
    <citation type="submission" date="2020-11" db="EMBL/GenBank/DDBJ databases">
        <authorList>
            <person name="Tran Van P."/>
        </authorList>
    </citation>
    <scope>NUCLEOTIDE SEQUENCE</scope>
</reference>
<dbReference type="PANTHER" id="PTHR24064">
    <property type="entry name" value="SOLUTE CARRIER FAMILY 22 MEMBER"/>
    <property type="match status" value="1"/>
</dbReference>
<evidence type="ECO:0000256" key="5">
    <source>
        <dbReference type="SAM" id="Phobius"/>
    </source>
</evidence>
<protein>
    <recommendedName>
        <fullName evidence="6">Major facilitator superfamily (MFS) profile domain-containing protein</fullName>
    </recommendedName>
</protein>
<evidence type="ECO:0000256" key="2">
    <source>
        <dbReference type="ARBA" id="ARBA00022692"/>
    </source>
</evidence>
<dbReference type="Gene3D" id="1.20.1250.20">
    <property type="entry name" value="MFS general substrate transporter like domains"/>
    <property type="match status" value="1"/>
</dbReference>
<name>A0A7R9MIZ5_9ACAR</name>
<organism evidence="7">
    <name type="scientific">Oppiella nova</name>
    <dbReference type="NCBI Taxonomy" id="334625"/>
    <lineage>
        <taxon>Eukaryota</taxon>
        <taxon>Metazoa</taxon>
        <taxon>Ecdysozoa</taxon>
        <taxon>Arthropoda</taxon>
        <taxon>Chelicerata</taxon>
        <taxon>Arachnida</taxon>
        <taxon>Acari</taxon>
        <taxon>Acariformes</taxon>
        <taxon>Sarcoptiformes</taxon>
        <taxon>Oribatida</taxon>
        <taxon>Brachypylina</taxon>
        <taxon>Oppioidea</taxon>
        <taxon>Oppiidae</taxon>
        <taxon>Oppiella</taxon>
    </lineage>
</organism>
<dbReference type="AlphaFoldDB" id="A0A7R9MIZ5"/>
<dbReference type="EMBL" id="CAJPVJ010021532">
    <property type="protein sequence ID" value="CAG2177995.1"/>
    <property type="molecule type" value="Genomic_DNA"/>
</dbReference>